<dbReference type="InterPro" id="IPR001073">
    <property type="entry name" value="C1q_dom"/>
</dbReference>
<dbReference type="InterPro" id="IPR050392">
    <property type="entry name" value="Collagen/C1q_domain"/>
</dbReference>
<keyword evidence="6" id="KW-1185">Reference proteome</keyword>
<evidence type="ECO:0000256" key="2">
    <source>
        <dbReference type="ARBA" id="ARBA00022525"/>
    </source>
</evidence>
<dbReference type="PROSITE" id="PS50871">
    <property type="entry name" value="C1Q"/>
    <property type="match status" value="1"/>
</dbReference>
<dbReference type="PRINTS" id="PR00007">
    <property type="entry name" value="COMPLEMNTC1Q"/>
</dbReference>
<feature type="chain" id="PRO_5026772024" description="C1q domain-containing protein" evidence="3">
    <location>
        <begin position="21"/>
        <end position="190"/>
    </location>
</feature>
<keyword evidence="3" id="KW-0732">Signal</keyword>
<protein>
    <recommendedName>
        <fullName evidence="4">C1q domain-containing protein</fullName>
    </recommendedName>
</protein>
<feature type="domain" description="C1q" evidence="4">
    <location>
        <begin position="61"/>
        <end position="190"/>
    </location>
</feature>
<evidence type="ECO:0000256" key="3">
    <source>
        <dbReference type="SAM" id="SignalP"/>
    </source>
</evidence>
<evidence type="ECO:0000259" key="4">
    <source>
        <dbReference type="PROSITE" id="PS50871"/>
    </source>
</evidence>
<dbReference type="PANTHER" id="PTHR15427:SF33">
    <property type="entry name" value="COLLAGEN IV NC1 DOMAIN-CONTAINING PROTEIN"/>
    <property type="match status" value="1"/>
</dbReference>
<dbReference type="GO" id="GO:0005581">
    <property type="term" value="C:collagen trimer"/>
    <property type="evidence" value="ECO:0007669"/>
    <property type="project" value="UniProtKB-KW"/>
</dbReference>
<dbReference type="AlphaFoldDB" id="A0A6J7ZUS8"/>
<feature type="signal peptide" evidence="3">
    <location>
        <begin position="1"/>
        <end position="20"/>
    </location>
</feature>
<organism evidence="5 6">
    <name type="scientific">Mytilus coruscus</name>
    <name type="common">Sea mussel</name>
    <dbReference type="NCBI Taxonomy" id="42192"/>
    <lineage>
        <taxon>Eukaryota</taxon>
        <taxon>Metazoa</taxon>
        <taxon>Spiralia</taxon>
        <taxon>Lophotrochozoa</taxon>
        <taxon>Mollusca</taxon>
        <taxon>Bivalvia</taxon>
        <taxon>Autobranchia</taxon>
        <taxon>Pteriomorphia</taxon>
        <taxon>Mytilida</taxon>
        <taxon>Mytiloidea</taxon>
        <taxon>Mytilidae</taxon>
        <taxon>Mytilinae</taxon>
        <taxon>Mytilus</taxon>
    </lineage>
</organism>
<dbReference type="Pfam" id="PF00386">
    <property type="entry name" value="C1q"/>
    <property type="match status" value="1"/>
</dbReference>
<name>A0A6J7ZUS8_MYTCO</name>
<evidence type="ECO:0000256" key="1">
    <source>
        <dbReference type="ARBA" id="ARBA00004613"/>
    </source>
</evidence>
<evidence type="ECO:0000313" key="5">
    <source>
        <dbReference type="EMBL" id="CAC5354856.1"/>
    </source>
</evidence>
<accession>A0A6J7ZUS8</accession>
<keyword evidence="2" id="KW-0964">Secreted</keyword>
<reference evidence="5 6" key="1">
    <citation type="submission" date="2020-06" db="EMBL/GenBank/DDBJ databases">
        <authorList>
            <person name="Li R."/>
            <person name="Bekaert M."/>
        </authorList>
    </citation>
    <scope>NUCLEOTIDE SEQUENCE [LARGE SCALE GENOMIC DNA]</scope>
    <source>
        <strain evidence="6">wild</strain>
    </source>
</reference>
<dbReference type="InterPro" id="IPR008983">
    <property type="entry name" value="Tumour_necrosis_fac-like_dom"/>
</dbReference>
<dbReference type="EMBL" id="CACVKT020000001">
    <property type="protein sequence ID" value="CAC5354856.1"/>
    <property type="molecule type" value="Genomic_DNA"/>
</dbReference>
<dbReference type="SMART" id="SM00110">
    <property type="entry name" value="C1Q"/>
    <property type="match status" value="1"/>
</dbReference>
<proteinExistence type="predicted"/>
<dbReference type="SUPFAM" id="SSF49842">
    <property type="entry name" value="TNF-like"/>
    <property type="match status" value="1"/>
</dbReference>
<gene>
    <name evidence="5" type="ORF">MCOR_3</name>
</gene>
<evidence type="ECO:0000313" key="6">
    <source>
        <dbReference type="Proteomes" id="UP000507470"/>
    </source>
</evidence>
<dbReference type="Gene3D" id="2.60.120.40">
    <property type="match status" value="1"/>
</dbReference>
<dbReference type="OrthoDB" id="6058226at2759"/>
<comment type="subcellular location">
    <subcellularLocation>
        <location evidence="1">Secreted</location>
    </subcellularLocation>
</comment>
<dbReference type="Proteomes" id="UP000507470">
    <property type="component" value="Unassembled WGS sequence"/>
</dbReference>
<sequence>MNIPWFCSFISILALTDVLASEKNKCSEAESDLMKYIKWQMEISKGGCNSPTPQKCQCKTKEGRTIAFQIMLNAAMKNLPKEAVVKFDKVITNIGGAYNPSTGKFTCPEDGVYSFAWTTMTYSGSRFNSEFVVDGTIKAYNFNIAGNSHRSSSQTAVVELKKGNKAWIRTYSTHGFLIEGRWSSFSGFNI</sequence>
<dbReference type="PANTHER" id="PTHR15427">
    <property type="entry name" value="EMILIN ELASTIN MICROFIBRIL INTERFACE-LOCATED PROTEIN ELASTIN MICROFIBRIL INTERFACER"/>
    <property type="match status" value="1"/>
</dbReference>